<gene>
    <name evidence="2" type="ORF">JI739_06320</name>
</gene>
<dbReference type="GO" id="GO:0016791">
    <property type="term" value="F:phosphatase activity"/>
    <property type="evidence" value="ECO:0007669"/>
    <property type="project" value="TreeGrafter"/>
</dbReference>
<dbReference type="InterPro" id="IPR013078">
    <property type="entry name" value="His_Pase_superF_clade-1"/>
</dbReference>
<dbReference type="GO" id="GO:0005737">
    <property type="term" value="C:cytoplasm"/>
    <property type="evidence" value="ECO:0007669"/>
    <property type="project" value="TreeGrafter"/>
</dbReference>
<dbReference type="AlphaFoldDB" id="A0A936ZMD9"/>
<sequence length="208" mass="22221">MALKVLLVRHAEHALAGRALAGRLPGVGLNERGREQARALGEALAASREPPTALYSSPQPRTRETAQALAARLGLPVELAPAFDEIDFGEWTGRSFEELRAQDADRWACWCDQRSRATPPGGEPFAQVAERAHAGLEQLARRHPSQVVAVVSHADVIKALIAMQLGLSLDALERLEIGCASVSAVEMGLDASGAPWSRVLALNASGWP</sequence>
<proteinExistence type="predicted"/>
<dbReference type="CDD" id="cd07067">
    <property type="entry name" value="HP_PGM_like"/>
    <property type="match status" value="1"/>
</dbReference>
<dbReference type="Pfam" id="PF00300">
    <property type="entry name" value="His_Phos_1"/>
    <property type="match status" value="1"/>
</dbReference>
<organism evidence="2 3">
    <name type="scientific">Ramlibacter aurantiacus</name>
    <dbReference type="NCBI Taxonomy" id="2801330"/>
    <lineage>
        <taxon>Bacteria</taxon>
        <taxon>Pseudomonadati</taxon>
        <taxon>Pseudomonadota</taxon>
        <taxon>Betaproteobacteria</taxon>
        <taxon>Burkholderiales</taxon>
        <taxon>Comamonadaceae</taxon>
        <taxon>Ramlibacter</taxon>
    </lineage>
</organism>
<dbReference type="PANTHER" id="PTHR48100:SF1">
    <property type="entry name" value="HISTIDINE PHOSPHATASE FAMILY PROTEIN-RELATED"/>
    <property type="match status" value="1"/>
</dbReference>
<name>A0A936ZMD9_9BURK</name>
<dbReference type="InterPro" id="IPR050275">
    <property type="entry name" value="PGM_Phosphatase"/>
</dbReference>
<dbReference type="PIRSF" id="PIRSF000709">
    <property type="entry name" value="6PFK_2-Ptase"/>
    <property type="match status" value="1"/>
</dbReference>
<dbReference type="Gene3D" id="3.40.50.1240">
    <property type="entry name" value="Phosphoglycerate mutase-like"/>
    <property type="match status" value="1"/>
</dbReference>
<dbReference type="SUPFAM" id="SSF53254">
    <property type="entry name" value="Phosphoglycerate mutase-like"/>
    <property type="match status" value="1"/>
</dbReference>
<keyword evidence="3" id="KW-1185">Reference proteome</keyword>
<dbReference type="SMART" id="SM00855">
    <property type="entry name" value="PGAM"/>
    <property type="match status" value="1"/>
</dbReference>
<evidence type="ECO:0000313" key="3">
    <source>
        <dbReference type="Proteomes" id="UP000613011"/>
    </source>
</evidence>
<comment type="caution">
    <text evidence="2">The sequence shown here is derived from an EMBL/GenBank/DDBJ whole genome shotgun (WGS) entry which is preliminary data.</text>
</comment>
<reference evidence="2" key="1">
    <citation type="submission" date="2021-01" db="EMBL/GenBank/DDBJ databases">
        <title>Ramlibacter sp. strain AW1 16S ribosomal RNA gene Genome sequencing and assembly.</title>
        <authorList>
            <person name="Kang M."/>
        </authorList>
    </citation>
    <scope>NUCLEOTIDE SEQUENCE</scope>
    <source>
        <strain evidence="2">AW1</strain>
    </source>
</reference>
<accession>A0A936ZMD9</accession>
<evidence type="ECO:0000256" key="1">
    <source>
        <dbReference type="SAM" id="MobiDB-lite"/>
    </source>
</evidence>
<dbReference type="RefSeq" id="WP_201682956.1">
    <property type="nucleotide sequence ID" value="NZ_JAEQNA010000001.1"/>
</dbReference>
<evidence type="ECO:0000313" key="2">
    <source>
        <dbReference type="EMBL" id="MBL0419958.1"/>
    </source>
</evidence>
<dbReference type="InterPro" id="IPR029033">
    <property type="entry name" value="His_PPase_superfam"/>
</dbReference>
<feature type="region of interest" description="Disordered" evidence="1">
    <location>
        <begin position="38"/>
        <end position="61"/>
    </location>
</feature>
<dbReference type="Proteomes" id="UP000613011">
    <property type="component" value="Unassembled WGS sequence"/>
</dbReference>
<dbReference type="PANTHER" id="PTHR48100">
    <property type="entry name" value="BROAD-SPECIFICITY PHOSPHATASE YOR283W-RELATED"/>
    <property type="match status" value="1"/>
</dbReference>
<protein>
    <submittedName>
        <fullName evidence="2">Histidine phosphatase family protein</fullName>
    </submittedName>
</protein>
<dbReference type="EMBL" id="JAEQNA010000001">
    <property type="protein sequence ID" value="MBL0419958.1"/>
    <property type="molecule type" value="Genomic_DNA"/>
</dbReference>